<keyword evidence="3" id="KW-1185">Reference proteome</keyword>
<dbReference type="EC" id="2.3.1.-" evidence="2"/>
<sequence>MSEQPQQIILLGDGGHSRVIQDIIALRRDEYELVGILDDKYTETSQEEDLIRGPIRYATELAEILPHVKFVVGIGNNHVRKLLTIQLDLPLERYVSLLHPSAMLSSSVTLGRGTVVMANAVLNANASVGQHAIINSSTVVEHDCVVEDFVHLSPKVALAGGVKVEEGSHLGIGCVAIPGQQIGKWSTVGAGASVTSHIPSFCTAIGIPAKPIKTHQL</sequence>
<dbReference type="CDD" id="cd03360">
    <property type="entry name" value="LbH_AT_putative"/>
    <property type="match status" value="1"/>
</dbReference>
<dbReference type="NCBIfam" id="TIGR03570">
    <property type="entry name" value="NeuD_NnaD"/>
    <property type="match status" value="1"/>
</dbReference>
<keyword evidence="2" id="KW-0808">Transferase</keyword>
<accession>A0ABT9VZE1</accession>
<dbReference type="Gene3D" id="3.40.50.20">
    <property type="match status" value="1"/>
</dbReference>
<reference evidence="2 3" key="1">
    <citation type="submission" date="2023-07" db="EMBL/GenBank/DDBJ databases">
        <title>Genomic Encyclopedia of Type Strains, Phase IV (KMG-IV): sequencing the most valuable type-strain genomes for metagenomic binning, comparative biology and taxonomic classification.</title>
        <authorList>
            <person name="Goeker M."/>
        </authorList>
    </citation>
    <scope>NUCLEOTIDE SEQUENCE [LARGE SCALE GENOMIC DNA]</scope>
    <source>
        <strain evidence="2 3">DSM 12751</strain>
    </source>
</reference>
<comment type="caution">
    <text evidence="2">The sequence shown here is derived from an EMBL/GenBank/DDBJ whole genome shotgun (WGS) entry which is preliminary data.</text>
</comment>
<keyword evidence="2" id="KW-0012">Acyltransferase</keyword>
<evidence type="ECO:0000313" key="2">
    <source>
        <dbReference type="EMBL" id="MDQ0166373.1"/>
    </source>
</evidence>
<dbReference type="PANTHER" id="PTHR43300">
    <property type="entry name" value="ACETYLTRANSFERASE"/>
    <property type="match status" value="1"/>
</dbReference>
<dbReference type="SUPFAM" id="SSF51161">
    <property type="entry name" value="Trimeric LpxA-like enzymes"/>
    <property type="match status" value="1"/>
</dbReference>
<proteinExistence type="predicted"/>
<dbReference type="Gene3D" id="2.160.10.10">
    <property type="entry name" value="Hexapeptide repeat proteins"/>
    <property type="match status" value="1"/>
</dbReference>
<dbReference type="InterPro" id="IPR041561">
    <property type="entry name" value="PglD_N"/>
</dbReference>
<organism evidence="2 3">
    <name type="scientific">Caldalkalibacillus horti</name>
    <dbReference type="NCBI Taxonomy" id="77523"/>
    <lineage>
        <taxon>Bacteria</taxon>
        <taxon>Bacillati</taxon>
        <taxon>Bacillota</taxon>
        <taxon>Bacilli</taxon>
        <taxon>Bacillales</taxon>
        <taxon>Bacillaceae</taxon>
        <taxon>Caldalkalibacillus</taxon>
    </lineage>
</organism>
<dbReference type="PANTHER" id="PTHR43300:SF7">
    <property type="entry name" value="UDP-N-ACETYLBACILLOSAMINE N-ACETYLTRANSFERASE"/>
    <property type="match status" value="1"/>
</dbReference>
<dbReference type="GO" id="GO:0016746">
    <property type="term" value="F:acyltransferase activity"/>
    <property type="evidence" value="ECO:0007669"/>
    <property type="project" value="UniProtKB-KW"/>
</dbReference>
<gene>
    <name evidence="2" type="ORF">J2S11_002277</name>
</gene>
<dbReference type="Pfam" id="PF17836">
    <property type="entry name" value="PglD_N"/>
    <property type="match status" value="1"/>
</dbReference>
<dbReference type="InterPro" id="IPR020019">
    <property type="entry name" value="AcTrfase_PglD-like"/>
</dbReference>
<evidence type="ECO:0000313" key="3">
    <source>
        <dbReference type="Proteomes" id="UP001235840"/>
    </source>
</evidence>
<dbReference type="Proteomes" id="UP001235840">
    <property type="component" value="Unassembled WGS sequence"/>
</dbReference>
<dbReference type="InterPro" id="IPR011004">
    <property type="entry name" value="Trimer_LpxA-like_sf"/>
</dbReference>
<name>A0ABT9VZE1_9BACI</name>
<dbReference type="InterPro" id="IPR050179">
    <property type="entry name" value="Trans_hexapeptide_repeat"/>
</dbReference>
<dbReference type="RefSeq" id="WP_307394523.1">
    <property type="nucleotide sequence ID" value="NZ_BAAADK010000020.1"/>
</dbReference>
<protein>
    <submittedName>
        <fullName evidence="2">Acetyltransferase EpsM</fullName>
        <ecNumber evidence="2">2.3.1.-</ecNumber>
    </submittedName>
</protein>
<feature type="domain" description="PglD N-terminal" evidence="1">
    <location>
        <begin position="7"/>
        <end position="83"/>
    </location>
</feature>
<dbReference type="EMBL" id="JAUSTY010000008">
    <property type="protein sequence ID" value="MDQ0166373.1"/>
    <property type="molecule type" value="Genomic_DNA"/>
</dbReference>
<evidence type="ECO:0000259" key="1">
    <source>
        <dbReference type="Pfam" id="PF17836"/>
    </source>
</evidence>